<keyword evidence="6 11" id="KW-0378">Hydrolase</keyword>
<dbReference type="PROSITE" id="PS01095">
    <property type="entry name" value="GH18_1"/>
    <property type="match status" value="1"/>
</dbReference>
<keyword evidence="8" id="KW-0119">Carbohydrate metabolism</keyword>
<dbReference type="InterPro" id="IPR029070">
    <property type="entry name" value="Chitinase_insertion_sf"/>
</dbReference>
<dbReference type="OrthoDB" id="76388at2759"/>
<evidence type="ECO:0000256" key="7">
    <source>
        <dbReference type="ARBA" id="ARBA00023024"/>
    </source>
</evidence>
<evidence type="ECO:0000256" key="8">
    <source>
        <dbReference type="ARBA" id="ARBA00023277"/>
    </source>
</evidence>
<sequence length="496" mass="54937">MSDKIVRVDEPSTVYITKPSTVYITEPSTVYVSKSSTVYFTGQETPSVPEPSSQALQYRPVPTPVKGLEPNPTYVPDPASDCALQPISTMGGGPGYRAVGYFVNWGIYGRKFNPDMIPADKLTHILYAFGDNRDTGEVFLTDTWADCEKHFDGDSWQDDGKNMYGCLKQMALLKKRNRNMKVLLSIGGWTYAHEAKHFDGPMATALGRKTFADSCVQLIKDYGFDGVDIDWEYPQNLEQGEQLLQLVHEIRKAMDAYAHTLGHRDYQKPHFEISIAAPAGKSNYQNMPLGKIAAVIDFINVMGYDFAGSWDQHTGHQANLYPCKTCPTCTPFNIQSVLHDYTSAGVPPSKFVLGMPLYGRAFIQTAGPGQPFTGGVGEGSFEAGVWDFKDLPKPGHDEHINEEVGASYSFDKATGTMVSYDTVEMACKKAQYIKQHGLGGAMWWELSGDKTGEESIVSNVVRELGGHDGGKMERRPNWLQYPDSCFDNVKNGFPNN</sequence>
<evidence type="ECO:0000256" key="11">
    <source>
        <dbReference type="RuleBase" id="RU000489"/>
    </source>
</evidence>
<protein>
    <recommendedName>
        <fullName evidence="4">chitinase</fullName>
        <ecNumber evidence="4">3.2.1.14</ecNumber>
    </recommendedName>
</protein>
<evidence type="ECO:0000313" key="14">
    <source>
        <dbReference type="Proteomes" id="UP000193144"/>
    </source>
</evidence>
<keyword evidence="9 11" id="KW-0326">Glycosidase</keyword>
<dbReference type="InterPro" id="IPR011583">
    <property type="entry name" value="Chitinase_II/V-like_cat"/>
</dbReference>
<dbReference type="STRING" id="1231657.A0A1Y1ZHU3"/>
<evidence type="ECO:0000256" key="9">
    <source>
        <dbReference type="ARBA" id="ARBA00023295"/>
    </source>
</evidence>
<comment type="similarity">
    <text evidence="3">Belongs to the glycosyl hydrolase 18 family. Chitinase class V subfamily.</text>
</comment>
<proteinExistence type="inferred from homology"/>
<dbReference type="SUPFAM" id="SSF51445">
    <property type="entry name" value="(Trans)glycosidases"/>
    <property type="match status" value="1"/>
</dbReference>
<evidence type="ECO:0000256" key="4">
    <source>
        <dbReference type="ARBA" id="ARBA00012729"/>
    </source>
</evidence>
<dbReference type="EC" id="3.2.1.14" evidence="4"/>
<evidence type="ECO:0000256" key="10">
    <source>
        <dbReference type="ARBA" id="ARBA00023326"/>
    </source>
</evidence>
<comment type="catalytic activity">
    <reaction evidence="1">
        <text>Random endo-hydrolysis of N-acetyl-beta-D-glucosaminide (1-&gt;4)-beta-linkages in chitin and chitodextrins.</text>
        <dbReference type="EC" id="3.2.1.14"/>
    </reaction>
</comment>
<dbReference type="AlphaFoldDB" id="A0A1Y1ZHU3"/>
<evidence type="ECO:0000256" key="1">
    <source>
        <dbReference type="ARBA" id="ARBA00000822"/>
    </source>
</evidence>
<dbReference type="Gene3D" id="3.20.20.80">
    <property type="entry name" value="Glycosidases"/>
    <property type="match status" value="1"/>
</dbReference>
<evidence type="ECO:0000256" key="5">
    <source>
        <dbReference type="ARBA" id="ARBA00022525"/>
    </source>
</evidence>
<dbReference type="EMBL" id="MCFA01000082">
    <property type="protein sequence ID" value="ORY09764.1"/>
    <property type="molecule type" value="Genomic_DNA"/>
</dbReference>
<feature type="domain" description="GH18" evidence="12">
    <location>
        <begin position="96"/>
        <end position="467"/>
    </location>
</feature>
<evidence type="ECO:0000259" key="12">
    <source>
        <dbReference type="PROSITE" id="PS51910"/>
    </source>
</evidence>
<dbReference type="GO" id="GO:0000272">
    <property type="term" value="P:polysaccharide catabolic process"/>
    <property type="evidence" value="ECO:0007669"/>
    <property type="project" value="UniProtKB-KW"/>
</dbReference>
<name>A0A1Y1ZHU3_9PLEO</name>
<dbReference type="InterPro" id="IPR050314">
    <property type="entry name" value="Glycosyl_Hydrlase_18"/>
</dbReference>
<reference evidence="13 14" key="1">
    <citation type="submission" date="2016-07" db="EMBL/GenBank/DDBJ databases">
        <title>Pervasive Adenine N6-methylation of Active Genes in Fungi.</title>
        <authorList>
            <consortium name="DOE Joint Genome Institute"/>
            <person name="Mondo S.J."/>
            <person name="Dannebaum R.O."/>
            <person name="Kuo R.C."/>
            <person name="Labutti K."/>
            <person name="Haridas S."/>
            <person name="Kuo A."/>
            <person name="Salamov A."/>
            <person name="Ahrendt S.R."/>
            <person name="Lipzen A."/>
            <person name="Sullivan W."/>
            <person name="Andreopoulos W.B."/>
            <person name="Clum A."/>
            <person name="Lindquist E."/>
            <person name="Daum C."/>
            <person name="Ramamoorthy G.K."/>
            <person name="Gryganskyi A."/>
            <person name="Culley D."/>
            <person name="Magnuson J.K."/>
            <person name="James T.Y."/>
            <person name="O'Malley M.A."/>
            <person name="Stajich J.E."/>
            <person name="Spatafora J.W."/>
            <person name="Visel A."/>
            <person name="Grigoriev I.V."/>
        </authorList>
    </citation>
    <scope>NUCLEOTIDE SEQUENCE [LARGE SCALE GENOMIC DNA]</scope>
    <source>
        <strain evidence="13 14">CBS 115471</strain>
    </source>
</reference>
<dbReference type="GO" id="GO:0005576">
    <property type="term" value="C:extracellular region"/>
    <property type="evidence" value="ECO:0007669"/>
    <property type="project" value="UniProtKB-SubCell"/>
</dbReference>
<dbReference type="PANTHER" id="PTHR11177:SF317">
    <property type="entry name" value="CHITINASE 12-RELATED"/>
    <property type="match status" value="1"/>
</dbReference>
<keyword evidence="14" id="KW-1185">Reference proteome</keyword>
<dbReference type="FunFam" id="3.20.20.80:FF:000075">
    <property type="entry name" value="Sporulation-specific chitinase"/>
    <property type="match status" value="1"/>
</dbReference>
<dbReference type="GO" id="GO:0006032">
    <property type="term" value="P:chitin catabolic process"/>
    <property type="evidence" value="ECO:0007669"/>
    <property type="project" value="UniProtKB-KW"/>
</dbReference>
<evidence type="ECO:0000313" key="13">
    <source>
        <dbReference type="EMBL" id="ORY09764.1"/>
    </source>
</evidence>
<evidence type="ECO:0000256" key="2">
    <source>
        <dbReference type="ARBA" id="ARBA00004613"/>
    </source>
</evidence>
<keyword evidence="10" id="KW-0624">Polysaccharide degradation</keyword>
<comment type="subcellular location">
    <subcellularLocation>
        <location evidence="2">Secreted</location>
    </subcellularLocation>
</comment>
<dbReference type="InterPro" id="IPR001223">
    <property type="entry name" value="Glyco_hydro18_cat"/>
</dbReference>
<evidence type="ECO:0000256" key="6">
    <source>
        <dbReference type="ARBA" id="ARBA00022801"/>
    </source>
</evidence>
<organism evidence="13 14">
    <name type="scientific">Clohesyomyces aquaticus</name>
    <dbReference type="NCBI Taxonomy" id="1231657"/>
    <lineage>
        <taxon>Eukaryota</taxon>
        <taxon>Fungi</taxon>
        <taxon>Dikarya</taxon>
        <taxon>Ascomycota</taxon>
        <taxon>Pezizomycotina</taxon>
        <taxon>Dothideomycetes</taxon>
        <taxon>Pleosporomycetidae</taxon>
        <taxon>Pleosporales</taxon>
        <taxon>Lindgomycetaceae</taxon>
        <taxon>Clohesyomyces</taxon>
    </lineage>
</organism>
<dbReference type="PANTHER" id="PTHR11177">
    <property type="entry name" value="CHITINASE"/>
    <property type="match status" value="1"/>
</dbReference>
<dbReference type="SUPFAM" id="SSF54556">
    <property type="entry name" value="Chitinase insertion domain"/>
    <property type="match status" value="1"/>
</dbReference>
<dbReference type="GO" id="GO:0008061">
    <property type="term" value="F:chitin binding"/>
    <property type="evidence" value="ECO:0007669"/>
    <property type="project" value="InterPro"/>
</dbReference>
<dbReference type="GO" id="GO:0008843">
    <property type="term" value="F:endochitinase activity"/>
    <property type="evidence" value="ECO:0007669"/>
    <property type="project" value="UniProtKB-EC"/>
</dbReference>
<keyword evidence="7" id="KW-0146">Chitin degradation</keyword>
<gene>
    <name evidence="13" type="ORF">BCR34DRAFT_567902</name>
</gene>
<dbReference type="CDD" id="cd06548">
    <property type="entry name" value="GH18_chitinase"/>
    <property type="match status" value="1"/>
</dbReference>
<comment type="caution">
    <text evidence="13">The sequence shown here is derived from an EMBL/GenBank/DDBJ whole genome shotgun (WGS) entry which is preliminary data.</text>
</comment>
<dbReference type="Gene3D" id="3.10.50.10">
    <property type="match status" value="1"/>
</dbReference>
<dbReference type="Proteomes" id="UP000193144">
    <property type="component" value="Unassembled WGS sequence"/>
</dbReference>
<dbReference type="PROSITE" id="PS51910">
    <property type="entry name" value="GH18_2"/>
    <property type="match status" value="1"/>
</dbReference>
<dbReference type="Pfam" id="PF00704">
    <property type="entry name" value="Glyco_hydro_18"/>
    <property type="match status" value="1"/>
</dbReference>
<dbReference type="FunFam" id="3.10.50.10:FF:000005">
    <property type="entry name" value="Endochitinase B1"/>
    <property type="match status" value="1"/>
</dbReference>
<evidence type="ECO:0000256" key="3">
    <source>
        <dbReference type="ARBA" id="ARBA00008682"/>
    </source>
</evidence>
<dbReference type="SMART" id="SM00636">
    <property type="entry name" value="Glyco_18"/>
    <property type="match status" value="1"/>
</dbReference>
<dbReference type="InterPro" id="IPR017853">
    <property type="entry name" value="GH"/>
</dbReference>
<accession>A0A1Y1ZHU3</accession>
<keyword evidence="5" id="KW-0964">Secreted</keyword>
<dbReference type="InterPro" id="IPR001579">
    <property type="entry name" value="Glyco_hydro_18_chit_AS"/>
</dbReference>